<dbReference type="EMBL" id="JAATJH010000007">
    <property type="protein sequence ID" value="NJC27934.1"/>
    <property type="molecule type" value="Genomic_DNA"/>
</dbReference>
<dbReference type="PROSITE" id="PS51257">
    <property type="entry name" value="PROKAR_LIPOPROTEIN"/>
    <property type="match status" value="1"/>
</dbReference>
<organism evidence="2 3">
    <name type="scientific">Neolewinella antarctica</name>
    <dbReference type="NCBI Taxonomy" id="442734"/>
    <lineage>
        <taxon>Bacteria</taxon>
        <taxon>Pseudomonadati</taxon>
        <taxon>Bacteroidota</taxon>
        <taxon>Saprospiria</taxon>
        <taxon>Saprospirales</taxon>
        <taxon>Lewinellaceae</taxon>
        <taxon>Neolewinella</taxon>
    </lineage>
</organism>
<keyword evidence="1" id="KW-0732">Signal</keyword>
<keyword evidence="2" id="KW-0449">Lipoprotein</keyword>
<accession>A0ABX0XG99</accession>
<evidence type="ECO:0000313" key="2">
    <source>
        <dbReference type="EMBL" id="NJC27934.1"/>
    </source>
</evidence>
<keyword evidence="3" id="KW-1185">Reference proteome</keyword>
<proteinExistence type="predicted"/>
<feature type="chain" id="PRO_5046050027" evidence="1">
    <location>
        <begin position="19"/>
        <end position="199"/>
    </location>
</feature>
<dbReference type="Pfam" id="PF25593">
    <property type="entry name" value="GldD_lipo"/>
    <property type="match status" value="1"/>
</dbReference>
<dbReference type="Proteomes" id="UP000770785">
    <property type="component" value="Unassembled WGS sequence"/>
</dbReference>
<sequence length="199" mass="22677">MRFLLFFLTIGLLFTACGNDVPPVPKPRSYPRIMFPERAYERITTEYCQFSFEAPTSATITREELFFDKAPPDSCWFDLNLAKELNGAIHFSYYPIDSEKTWEALLDEAFGLVGVHNDRASDIQEVAIHRGEAGVHGVAFDIAGPAASPFQFFLTDSTTHFLRGALYFDTEVRPDSIAPVVEFVKEDIFRLIETFEWVE</sequence>
<evidence type="ECO:0000256" key="1">
    <source>
        <dbReference type="SAM" id="SignalP"/>
    </source>
</evidence>
<name>A0ABX0XG99_9BACT</name>
<gene>
    <name evidence="2" type="ORF">GGR27_003453</name>
</gene>
<feature type="signal peptide" evidence="1">
    <location>
        <begin position="1"/>
        <end position="18"/>
    </location>
</feature>
<dbReference type="InterPro" id="IPR019850">
    <property type="entry name" value="GldD-like"/>
</dbReference>
<comment type="caution">
    <text evidence="2">The sequence shown here is derived from an EMBL/GenBank/DDBJ whole genome shotgun (WGS) entry which is preliminary data.</text>
</comment>
<evidence type="ECO:0000313" key="3">
    <source>
        <dbReference type="Proteomes" id="UP000770785"/>
    </source>
</evidence>
<protein>
    <submittedName>
        <fullName evidence="2">Gliding motility-associated lipoprotein GldD</fullName>
    </submittedName>
</protein>
<reference evidence="2 3" key="1">
    <citation type="submission" date="2020-03" db="EMBL/GenBank/DDBJ databases">
        <title>Genomic Encyclopedia of Type Strains, Phase IV (KMG-IV): sequencing the most valuable type-strain genomes for metagenomic binning, comparative biology and taxonomic classification.</title>
        <authorList>
            <person name="Goeker M."/>
        </authorList>
    </citation>
    <scope>NUCLEOTIDE SEQUENCE [LARGE SCALE GENOMIC DNA]</scope>
    <source>
        <strain evidence="2 3">DSM 105096</strain>
    </source>
</reference>
<dbReference type="RefSeq" id="WP_168039498.1">
    <property type="nucleotide sequence ID" value="NZ_JAATJH010000007.1"/>
</dbReference>